<dbReference type="Pfam" id="PF06576">
    <property type="entry name" value="DUF1133"/>
    <property type="match status" value="1"/>
</dbReference>
<sequence>MINPSEVGKSGEMVRLRTLESIWIQGKLRMWGRWSYIGGGSGGNMFNQLLASGKITKTAINEALRRMKIAGITKPELEAYLREILNSKNKSGLAFCSDEEGLLVDGVIASVLMNDDYRSLYSVIVDRYRLRKSKLQMANELQAKHPDWPLITCRRRIDTWLSLAESILYAPVCDAFGTNSDRFKLQSEQESA</sequence>
<proteinExistence type="predicted"/>
<evidence type="ECO:0000313" key="3">
    <source>
        <dbReference type="Proteomes" id="UP000250561"/>
    </source>
</evidence>
<accession>A0A1L4PH93</accession>
<evidence type="ECO:0000313" key="1">
    <source>
        <dbReference type="EMBL" id="BCG38288.1"/>
    </source>
</evidence>
<protein>
    <submittedName>
        <fullName evidence="2">Antitermination protein</fullName>
    </submittedName>
</protein>
<name>A0A1L4PH93_ECOLX</name>
<dbReference type="AlphaFoldDB" id="A0A1L4PH93"/>
<dbReference type="Proteomes" id="UP000509260">
    <property type="component" value="Chromosome"/>
</dbReference>
<dbReference type="Proteomes" id="UP000250561">
    <property type="component" value="Unassembled WGS sequence"/>
</dbReference>
<evidence type="ECO:0000313" key="4">
    <source>
        <dbReference type="Proteomes" id="UP000509260"/>
    </source>
</evidence>
<evidence type="ECO:0000313" key="2">
    <source>
        <dbReference type="EMBL" id="SPW48325.1"/>
    </source>
</evidence>
<reference evidence="2 3" key="1">
    <citation type="submission" date="2018-06" db="EMBL/GenBank/DDBJ databases">
        <authorList>
            <consortium name="Pathogen Informatics"/>
            <person name="Doyle S."/>
        </authorList>
    </citation>
    <scope>NUCLEOTIDE SEQUENCE [LARGE SCALE GENOMIC DNA]</scope>
    <source>
        <strain evidence="2 3">NCTC11126</strain>
    </source>
</reference>
<reference evidence="1 4" key="2">
    <citation type="submission" date="2020-06" db="EMBL/GenBank/DDBJ databases">
        <title>Whole-genome sequencing of blaNDM-5 positive Escherichia coli isolated from a Japanese patient with no history of travel abroad.</title>
        <authorList>
            <person name="Ito Y."/>
            <person name="Aoki K."/>
            <person name="Nakayama N."/>
            <person name="Ohtsuka M."/>
            <person name="Ota M."/>
            <person name="Kaneko N."/>
            <person name="Yoshida M."/>
            <person name="Ishii Y."/>
            <person name="Tateda K."/>
            <person name="Matsuse H."/>
        </authorList>
    </citation>
    <scope>NUCLEOTIDE SEQUENCE [LARGE SCALE GENOMIC DNA]</scope>
    <source>
        <strain evidence="1 4">TUM18780</strain>
    </source>
</reference>
<dbReference type="EMBL" id="AP023197">
    <property type="protein sequence ID" value="BCG38288.1"/>
    <property type="molecule type" value="Genomic_DNA"/>
</dbReference>
<dbReference type="InterPro" id="IPR010557">
    <property type="entry name" value="DUF1133"/>
</dbReference>
<dbReference type="RefSeq" id="WP_000609696.1">
    <property type="nucleotide sequence ID" value="NZ_AP023190.1"/>
</dbReference>
<dbReference type="EMBL" id="UARS01000007">
    <property type="protein sequence ID" value="SPW48325.1"/>
    <property type="molecule type" value="Genomic_DNA"/>
</dbReference>
<organism evidence="2 3">
    <name type="scientific">Escherichia coli</name>
    <dbReference type="NCBI Taxonomy" id="562"/>
    <lineage>
        <taxon>Bacteria</taxon>
        <taxon>Pseudomonadati</taxon>
        <taxon>Pseudomonadota</taxon>
        <taxon>Gammaproteobacteria</taxon>
        <taxon>Enterobacterales</taxon>
        <taxon>Enterobacteriaceae</taxon>
        <taxon>Escherichia</taxon>
    </lineage>
</organism>
<gene>
    <name evidence="2" type="ORF">NCTC11126_03798</name>
    <name evidence="1" type="ORF">TUM18780_34500</name>
</gene>